<feature type="region of interest" description="Disordered" evidence="1">
    <location>
        <begin position="122"/>
        <end position="186"/>
    </location>
</feature>
<dbReference type="AlphaFoldDB" id="A0A4S8MAE3"/>
<name>A0A4S8MAE3_DENBC</name>
<evidence type="ECO:0000256" key="1">
    <source>
        <dbReference type="SAM" id="MobiDB-lite"/>
    </source>
</evidence>
<evidence type="ECO:0000313" key="3">
    <source>
        <dbReference type="Proteomes" id="UP000297245"/>
    </source>
</evidence>
<feature type="compositionally biased region" description="Polar residues" evidence="1">
    <location>
        <begin position="305"/>
        <end position="319"/>
    </location>
</feature>
<feature type="compositionally biased region" description="Low complexity" evidence="1">
    <location>
        <begin position="143"/>
        <end position="171"/>
    </location>
</feature>
<reference evidence="2 3" key="1">
    <citation type="journal article" date="2019" name="Nat. Ecol. Evol.">
        <title>Megaphylogeny resolves global patterns of mushroom evolution.</title>
        <authorList>
            <person name="Varga T."/>
            <person name="Krizsan K."/>
            <person name="Foldi C."/>
            <person name="Dima B."/>
            <person name="Sanchez-Garcia M."/>
            <person name="Sanchez-Ramirez S."/>
            <person name="Szollosi G.J."/>
            <person name="Szarkandi J.G."/>
            <person name="Papp V."/>
            <person name="Albert L."/>
            <person name="Andreopoulos W."/>
            <person name="Angelini C."/>
            <person name="Antonin V."/>
            <person name="Barry K.W."/>
            <person name="Bougher N.L."/>
            <person name="Buchanan P."/>
            <person name="Buyck B."/>
            <person name="Bense V."/>
            <person name="Catcheside P."/>
            <person name="Chovatia M."/>
            <person name="Cooper J."/>
            <person name="Damon W."/>
            <person name="Desjardin D."/>
            <person name="Finy P."/>
            <person name="Geml J."/>
            <person name="Haridas S."/>
            <person name="Hughes K."/>
            <person name="Justo A."/>
            <person name="Karasinski D."/>
            <person name="Kautmanova I."/>
            <person name="Kiss B."/>
            <person name="Kocsube S."/>
            <person name="Kotiranta H."/>
            <person name="LaButti K.M."/>
            <person name="Lechner B.E."/>
            <person name="Liimatainen K."/>
            <person name="Lipzen A."/>
            <person name="Lukacs Z."/>
            <person name="Mihaltcheva S."/>
            <person name="Morgado L.N."/>
            <person name="Niskanen T."/>
            <person name="Noordeloos M.E."/>
            <person name="Ohm R.A."/>
            <person name="Ortiz-Santana B."/>
            <person name="Ovrebo C."/>
            <person name="Racz N."/>
            <person name="Riley R."/>
            <person name="Savchenko A."/>
            <person name="Shiryaev A."/>
            <person name="Soop K."/>
            <person name="Spirin V."/>
            <person name="Szebenyi C."/>
            <person name="Tomsovsky M."/>
            <person name="Tulloss R.E."/>
            <person name="Uehling J."/>
            <person name="Grigoriev I.V."/>
            <person name="Vagvolgyi C."/>
            <person name="Papp T."/>
            <person name="Martin F.M."/>
            <person name="Miettinen O."/>
            <person name="Hibbett D.S."/>
            <person name="Nagy L.G."/>
        </authorList>
    </citation>
    <scope>NUCLEOTIDE SEQUENCE [LARGE SCALE GENOMIC DNA]</scope>
    <source>
        <strain evidence="2 3">CBS 962.96</strain>
    </source>
</reference>
<feature type="compositionally biased region" description="Low complexity" evidence="1">
    <location>
        <begin position="274"/>
        <end position="284"/>
    </location>
</feature>
<evidence type="ECO:0000313" key="2">
    <source>
        <dbReference type="EMBL" id="THU99407.1"/>
    </source>
</evidence>
<proteinExistence type="predicted"/>
<gene>
    <name evidence="2" type="ORF">K435DRAFT_855693</name>
</gene>
<keyword evidence="3" id="KW-1185">Reference proteome</keyword>
<accession>A0A4S8MAE3</accession>
<dbReference type="Proteomes" id="UP000297245">
    <property type="component" value="Unassembled WGS sequence"/>
</dbReference>
<sequence>MASKRRAAGSGSVARERVLVHEQLARRAEQLNGDKPPTKLPCPTGVHSVVFMGKGVWNRNDNNLGKFWSACKGPDGRVYHRQFYDRRRHITGEHLAQDSGVIPLLKDLERLDDPTRRHLLAATAASHDDAEAASSSKRRRILPESSPSSPELTPSTSTSSNAPSAAPTSVSLNDQPKPNRRNPFNNQQRKVLSGHIQTYLAFYPNQTKMNDYLRKIVPKIMKDPAFKDKLGPQKTLSQWETSVRKSFTNARDSLKKSTDFGSSVEQAVRPDSPPASSSPTTLPRSLHERGMPPTFTVSSPPPVIQSPTPHAVQASSMSSPLRPRGSAREVDNHRFNLANLDLLKAVDVLIYTDSDDFETLQLSLRKSSSILVLRSQGCFRGSRSGTW</sequence>
<feature type="region of interest" description="Disordered" evidence="1">
    <location>
        <begin position="248"/>
        <end position="327"/>
    </location>
</feature>
<organism evidence="2 3">
    <name type="scientific">Dendrothele bispora (strain CBS 962.96)</name>
    <dbReference type="NCBI Taxonomy" id="1314807"/>
    <lineage>
        <taxon>Eukaryota</taxon>
        <taxon>Fungi</taxon>
        <taxon>Dikarya</taxon>
        <taxon>Basidiomycota</taxon>
        <taxon>Agaricomycotina</taxon>
        <taxon>Agaricomycetes</taxon>
        <taxon>Agaricomycetidae</taxon>
        <taxon>Agaricales</taxon>
        <taxon>Agaricales incertae sedis</taxon>
        <taxon>Dendrothele</taxon>
    </lineage>
</organism>
<protein>
    <submittedName>
        <fullName evidence="2">Uncharacterized protein</fullName>
    </submittedName>
</protein>
<dbReference type="EMBL" id="ML179120">
    <property type="protein sequence ID" value="THU99407.1"/>
    <property type="molecule type" value="Genomic_DNA"/>
</dbReference>
<dbReference type="OrthoDB" id="3106473at2759"/>